<dbReference type="Gene3D" id="3.30.70.270">
    <property type="match status" value="1"/>
</dbReference>
<dbReference type="InterPro" id="IPR017961">
    <property type="entry name" value="DNA_pol_Y-fam_little_finger"/>
</dbReference>
<dbReference type="Gene3D" id="3.40.1170.60">
    <property type="match status" value="1"/>
</dbReference>
<protein>
    <recommendedName>
        <fullName evidence="7">DNA polymerase IV</fullName>
        <shortName evidence="7">Pol IV</shortName>
        <ecNumber evidence="7">2.7.7.7</ecNumber>
    </recommendedName>
</protein>
<accession>A0ABQ5UXW3</accession>
<dbReference type="InterPro" id="IPR024728">
    <property type="entry name" value="PolY_HhH_motif"/>
</dbReference>
<comment type="subcellular location">
    <subcellularLocation>
        <location evidence="7">Cytoplasm</location>
    </subcellularLocation>
</comment>
<keyword evidence="4 7" id="KW-0239">DNA-directed DNA polymerase</keyword>
<dbReference type="Proteomes" id="UP001161390">
    <property type="component" value="Unassembled WGS sequence"/>
</dbReference>
<dbReference type="InterPro" id="IPR022880">
    <property type="entry name" value="DNApol_IV"/>
</dbReference>
<dbReference type="EMBL" id="BSNJ01000001">
    <property type="protein sequence ID" value="GLQ19547.1"/>
    <property type="molecule type" value="Genomic_DNA"/>
</dbReference>
<keyword evidence="7" id="KW-0234">DNA repair</keyword>
<keyword evidence="7" id="KW-0479">Metal-binding</keyword>
<dbReference type="InterPro" id="IPR043502">
    <property type="entry name" value="DNA/RNA_pol_sf"/>
</dbReference>
<name>A0ABQ5UXW3_9PROT</name>
<dbReference type="CDD" id="cd03586">
    <property type="entry name" value="PolY_Pol_IV_kappa"/>
    <property type="match status" value="1"/>
</dbReference>
<evidence type="ECO:0000256" key="2">
    <source>
        <dbReference type="ARBA" id="ARBA00011245"/>
    </source>
</evidence>
<dbReference type="Gene3D" id="3.30.1490.100">
    <property type="entry name" value="DNA polymerase, Y-family, little finger domain"/>
    <property type="match status" value="1"/>
</dbReference>
<evidence type="ECO:0000256" key="6">
    <source>
        <dbReference type="ARBA" id="ARBA00049244"/>
    </source>
</evidence>
<dbReference type="SUPFAM" id="SSF100879">
    <property type="entry name" value="Lesion bypass DNA polymerase (Y-family), little finger domain"/>
    <property type="match status" value="1"/>
</dbReference>
<comment type="function">
    <text evidence="5 7">Poorly processive, error-prone DNA polymerase involved in untargeted mutagenesis. Copies undamaged DNA at stalled replication forks, which arise in vivo from mismatched or misaligned primer ends. These misaligned primers can be extended by PolIV. Exhibits no 3'-5' exonuclease (proofreading) activity. May be involved in translesional synthesis, in conjunction with the beta clamp from PolIII.</text>
</comment>
<dbReference type="Pfam" id="PF00817">
    <property type="entry name" value="IMS"/>
    <property type="match status" value="1"/>
</dbReference>
<dbReference type="PANTHER" id="PTHR11076">
    <property type="entry name" value="DNA REPAIR POLYMERASE UMUC / TRANSFERASE FAMILY MEMBER"/>
    <property type="match status" value="1"/>
</dbReference>
<feature type="active site" evidence="7">
    <location>
        <position position="145"/>
    </location>
</feature>
<proteinExistence type="inferred from homology"/>
<evidence type="ECO:0000256" key="1">
    <source>
        <dbReference type="ARBA" id="ARBA00010945"/>
    </source>
</evidence>
<dbReference type="Pfam" id="PF11798">
    <property type="entry name" value="IMS_HHH"/>
    <property type="match status" value="1"/>
</dbReference>
<keyword evidence="7" id="KW-0227">DNA damage</keyword>
<evidence type="ECO:0000256" key="4">
    <source>
        <dbReference type="ARBA" id="ARBA00022932"/>
    </source>
</evidence>
<dbReference type="Gene3D" id="1.10.150.20">
    <property type="entry name" value="5' to 3' exonuclease, C-terminal subdomain"/>
    <property type="match status" value="1"/>
</dbReference>
<sequence>MLSMPDSIETPALCQDCGAILSLNSPFCGVCGGTRRLSHPELMTLSIAHVDCDAFYASVEKRDDPSLRDKPVIVGGGRRGVVSAACYHARVYGVHSAMPMFKALKLCPDAVVVRGSMDKYAFEGRRIRMLMTELTPLVEPLSIDEAFLDLSGTQRLHGRSPAQSLIRLQTRILDEVGVTVSVGLSYNKFLAKTASDLDKPNGFAVLGRDDAQAFLAKQPVSFIYGIGPAFASRLQAAGLQTIADVRKWDDKRLAEKFGDHGLRLARLSRGEDFRRVNPRHERKSISAETTFSDDISDLEALKDKLWQVCLKTADRSKAKDMAGSVVTLKLKTANFKSITRRRTLDQPIQLADALFHALEPLLESEAKGRSYRLIGAGISALSPPIGDTADLLDAKAAKRGKAERASDIARAKFGADAILTGRGLRLAKAREDKGKSEATSLPGKIRDDQL</sequence>
<evidence type="ECO:0000313" key="11">
    <source>
        <dbReference type="Proteomes" id="UP001161390"/>
    </source>
</evidence>
<comment type="caution">
    <text evidence="10">The sequence shown here is derived from an EMBL/GenBank/DDBJ whole genome shotgun (WGS) entry which is preliminary data.</text>
</comment>
<dbReference type="NCBIfam" id="NF002751">
    <property type="entry name" value="PRK02794.1"/>
    <property type="match status" value="1"/>
</dbReference>
<keyword evidence="7" id="KW-0460">Magnesium</keyword>
<evidence type="ECO:0000256" key="5">
    <source>
        <dbReference type="ARBA" id="ARBA00025589"/>
    </source>
</evidence>
<dbReference type="PROSITE" id="PS50173">
    <property type="entry name" value="UMUC"/>
    <property type="match status" value="1"/>
</dbReference>
<dbReference type="EC" id="2.7.7.7" evidence="7"/>
<comment type="catalytic activity">
    <reaction evidence="6 7">
        <text>DNA(n) + a 2'-deoxyribonucleoside 5'-triphosphate = DNA(n+1) + diphosphate</text>
        <dbReference type="Rhea" id="RHEA:22508"/>
        <dbReference type="Rhea" id="RHEA-COMP:17339"/>
        <dbReference type="Rhea" id="RHEA-COMP:17340"/>
        <dbReference type="ChEBI" id="CHEBI:33019"/>
        <dbReference type="ChEBI" id="CHEBI:61560"/>
        <dbReference type="ChEBI" id="CHEBI:173112"/>
        <dbReference type="EC" id="2.7.7.7"/>
    </reaction>
</comment>
<keyword evidence="7" id="KW-0235">DNA replication</keyword>
<feature type="region of interest" description="Disordered" evidence="8">
    <location>
        <begin position="429"/>
        <end position="450"/>
    </location>
</feature>
<comment type="cofactor">
    <cofactor evidence="7">
        <name>Mg(2+)</name>
        <dbReference type="ChEBI" id="CHEBI:18420"/>
    </cofactor>
    <text evidence="7">Binds 2 magnesium ions per subunit.</text>
</comment>
<keyword evidence="3 7" id="KW-0515">Mutator protein</keyword>
<evidence type="ECO:0000256" key="3">
    <source>
        <dbReference type="ARBA" id="ARBA00022457"/>
    </source>
</evidence>
<evidence type="ECO:0000259" key="9">
    <source>
        <dbReference type="PROSITE" id="PS50173"/>
    </source>
</evidence>
<dbReference type="Pfam" id="PF11799">
    <property type="entry name" value="IMS_C"/>
    <property type="match status" value="1"/>
</dbReference>
<dbReference type="NCBIfam" id="NF002677">
    <property type="entry name" value="PRK02406.1"/>
    <property type="match status" value="1"/>
</dbReference>
<keyword evidence="7" id="KW-0808">Transferase</keyword>
<evidence type="ECO:0000256" key="7">
    <source>
        <dbReference type="HAMAP-Rule" id="MF_01113"/>
    </source>
</evidence>
<reference evidence="10" key="1">
    <citation type="journal article" date="2014" name="Int. J. Syst. Evol. Microbiol.">
        <title>Complete genome of a new Firmicutes species belonging to the dominant human colonic microbiota ('Ruminococcus bicirculans') reveals two chromosomes and a selective capacity to utilize plant glucans.</title>
        <authorList>
            <consortium name="NISC Comparative Sequencing Program"/>
            <person name="Wegmann U."/>
            <person name="Louis P."/>
            <person name="Goesmann A."/>
            <person name="Henrissat B."/>
            <person name="Duncan S.H."/>
            <person name="Flint H.J."/>
        </authorList>
    </citation>
    <scope>NUCLEOTIDE SEQUENCE</scope>
    <source>
        <strain evidence="10">NBRC 108216</strain>
    </source>
</reference>
<comment type="similarity">
    <text evidence="1 7">Belongs to the DNA polymerase type-Y family.</text>
</comment>
<feature type="domain" description="UmuC" evidence="9">
    <location>
        <begin position="47"/>
        <end position="227"/>
    </location>
</feature>
<dbReference type="PANTHER" id="PTHR11076:SF33">
    <property type="entry name" value="DNA POLYMERASE KAPPA"/>
    <property type="match status" value="1"/>
</dbReference>
<feature type="site" description="Substrate discrimination" evidence="7">
    <location>
        <position position="56"/>
    </location>
</feature>
<evidence type="ECO:0000256" key="8">
    <source>
        <dbReference type="SAM" id="MobiDB-lite"/>
    </source>
</evidence>
<dbReference type="InterPro" id="IPR050116">
    <property type="entry name" value="DNA_polymerase-Y"/>
</dbReference>
<keyword evidence="7" id="KW-0963">Cytoplasm</keyword>
<comment type="subunit">
    <text evidence="2 7">Monomer.</text>
</comment>
<reference evidence="10" key="2">
    <citation type="submission" date="2023-01" db="EMBL/GenBank/DDBJ databases">
        <title>Draft genome sequence of Algimonas porphyrae strain NBRC 108216.</title>
        <authorList>
            <person name="Sun Q."/>
            <person name="Mori K."/>
        </authorList>
    </citation>
    <scope>NUCLEOTIDE SEQUENCE</scope>
    <source>
        <strain evidence="10">NBRC 108216</strain>
    </source>
</reference>
<dbReference type="InterPro" id="IPR001126">
    <property type="entry name" value="UmuC"/>
</dbReference>
<dbReference type="HAMAP" id="MF_01113">
    <property type="entry name" value="DNApol_IV"/>
    <property type="match status" value="1"/>
</dbReference>
<keyword evidence="11" id="KW-1185">Reference proteome</keyword>
<gene>
    <name evidence="7 10" type="primary">dinB</name>
    <name evidence="10" type="ORF">GCM10007854_05020</name>
</gene>
<dbReference type="InterPro" id="IPR043128">
    <property type="entry name" value="Rev_trsase/Diguanyl_cyclase"/>
</dbReference>
<feature type="binding site" evidence="7">
    <location>
        <position position="51"/>
    </location>
    <ligand>
        <name>Mg(2+)</name>
        <dbReference type="ChEBI" id="CHEBI:18420"/>
    </ligand>
</feature>
<feature type="binding site" evidence="7">
    <location>
        <position position="144"/>
    </location>
    <ligand>
        <name>Mg(2+)</name>
        <dbReference type="ChEBI" id="CHEBI:18420"/>
    </ligand>
</feature>
<dbReference type="InterPro" id="IPR036775">
    <property type="entry name" value="DNA_pol_Y-fam_lit_finger_sf"/>
</dbReference>
<keyword evidence="7" id="KW-0238">DNA-binding</keyword>
<organism evidence="10 11">
    <name type="scientific">Algimonas porphyrae</name>
    <dbReference type="NCBI Taxonomy" id="1128113"/>
    <lineage>
        <taxon>Bacteria</taxon>
        <taxon>Pseudomonadati</taxon>
        <taxon>Pseudomonadota</taxon>
        <taxon>Alphaproteobacteria</taxon>
        <taxon>Maricaulales</taxon>
        <taxon>Robiginitomaculaceae</taxon>
        <taxon>Algimonas</taxon>
    </lineage>
</organism>
<dbReference type="SUPFAM" id="SSF56672">
    <property type="entry name" value="DNA/RNA polymerases"/>
    <property type="match status" value="1"/>
</dbReference>
<keyword evidence="7" id="KW-0548">Nucleotidyltransferase</keyword>
<evidence type="ECO:0000313" key="10">
    <source>
        <dbReference type="EMBL" id="GLQ19547.1"/>
    </source>
</evidence>